<proteinExistence type="predicted"/>
<keyword evidence="3" id="KW-1185">Reference proteome</keyword>
<reference evidence="2 3" key="1">
    <citation type="submission" date="2019-02" db="EMBL/GenBank/DDBJ databases">
        <title>Deep-cultivation of Planctomycetes and their phenomic and genomic characterization uncovers novel biology.</title>
        <authorList>
            <person name="Wiegand S."/>
            <person name="Jogler M."/>
            <person name="Boedeker C."/>
            <person name="Pinto D."/>
            <person name="Vollmers J."/>
            <person name="Rivas-Marin E."/>
            <person name="Kohn T."/>
            <person name="Peeters S.H."/>
            <person name="Heuer A."/>
            <person name="Rast P."/>
            <person name="Oberbeckmann S."/>
            <person name="Bunk B."/>
            <person name="Jeske O."/>
            <person name="Meyerdierks A."/>
            <person name="Storesund J.E."/>
            <person name="Kallscheuer N."/>
            <person name="Luecker S."/>
            <person name="Lage O.M."/>
            <person name="Pohl T."/>
            <person name="Merkel B.J."/>
            <person name="Hornburger P."/>
            <person name="Mueller R.-W."/>
            <person name="Bruemmer F."/>
            <person name="Labrenz M."/>
            <person name="Spormann A.M."/>
            <person name="Op den Camp H."/>
            <person name="Overmann J."/>
            <person name="Amann R."/>
            <person name="Jetten M.S.M."/>
            <person name="Mascher T."/>
            <person name="Medema M.H."/>
            <person name="Devos D.P."/>
            <person name="Kaster A.-K."/>
            <person name="Ovreas L."/>
            <person name="Rohde M."/>
            <person name="Galperin M.Y."/>
            <person name="Jogler C."/>
        </authorList>
    </citation>
    <scope>NUCLEOTIDE SEQUENCE [LARGE SCALE GENOMIC DNA]</scope>
    <source>
        <strain evidence="2 3">Mal48</strain>
    </source>
</reference>
<dbReference type="AlphaFoldDB" id="A0A517QKR9"/>
<organism evidence="2 3">
    <name type="scientific">Thalassoglobus polymorphus</name>
    <dbReference type="NCBI Taxonomy" id="2527994"/>
    <lineage>
        <taxon>Bacteria</taxon>
        <taxon>Pseudomonadati</taxon>
        <taxon>Planctomycetota</taxon>
        <taxon>Planctomycetia</taxon>
        <taxon>Planctomycetales</taxon>
        <taxon>Planctomycetaceae</taxon>
        <taxon>Thalassoglobus</taxon>
    </lineage>
</organism>
<feature type="region of interest" description="Disordered" evidence="1">
    <location>
        <begin position="1"/>
        <end position="24"/>
    </location>
</feature>
<feature type="compositionally biased region" description="Low complexity" evidence="1">
    <location>
        <begin position="1"/>
        <end position="12"/>
    </location>
</feature>
<name>A0A517QKR9_9PLAN</name>
<accession>A0A517QKR9</accession>
<protein>
    <recommendedName>
        <fullName evidence="4">Transposase</fullName>
    </recommendedName>
</protein>
<dbReference type="Proteomes" id="UP000315724">
    <property type="component" value="Chromosome"/>
</dbReference>
<evidence type="ECO:0000313" key="3">
    <source>
        <dbReference type="Proteomes" id="UP000315724"/>
    </source>
</evidence>
<dbReference type="EMBL" id="CP036267">
    <property type="protein sequence ID" value="QDT32240.1"/>
    <property type="molecule type" value="Genomic_DNA"/>
</dbReference>
<evidence type="ECO:0008006" key="4">
    <source>
        <dbReference type="Google" id="ProtNLM"/>
    </source>
</evidence>
<sequence length="47" mass="5186">MSQTKRSSGSNRPPRRSFTEEFKRDAVSLVTDQGDSLAEAVRSTVCP</sequence>
<dbReference type="KEGG" id="tpol:Mal48_14830"/>
<gene>
    <name evidence="2" type="ORF">Mal48_14830</name>
</gene>
<evidence type="ECO:0000313" key="2">
    <source>
        <dbReference type="EMBL" id="QDT32240.1"/>
    </source>
</evidence>
<evidence type="ECO:0000256" key="1">
    <source>
        <dbReference type="SAM" id="MobiDB-lite"/>
    </source>
</evidence>